<reference evidence="3" key="1">
    <citation type="submission" date="2008-12" db="EMBL/GenBank/DDBJ databases">
        <title>Annotation of Streptomyces ghanaensis ATCC 14672.</title>
        <authorList>
            <consortium name="The Broad Institute Genome Sequencing Platform"/>
            <consortium name="Broad Institute Microbial Sequencing Center"/>
            <person name="Fischbach M."/>
            <person name="Ward D."/>
            <person name="Young S."/>
            <person name="Kodira C.D."/>
            <person name="Zeng Q."/>
            <person name="Koehrsen M."/>
            <person name="Godfrey P."/>
            <person name="Alvarado L."/>
            <person name="Berlin A.M."/>
            <person name="Borenstein D."/>
            <person name="Chen Z."/>
            <person name="Engels R."/>
            <person name="Freedman E."/>
            <person name="Gellesch M."/>
            <person name="Goldberg J."/>
            <person name="Griggs A."/>
            <person name="Gujja S."/>
            <person name="Heiman D.I."/>
            <person name="Hepburn T.A."/>
            <person name="Howarth C."/>
            <person name="Jen D."/>
            <person name="Larson L."/>
            <person name="Lewis B."/>
            <person name="Mehta T."/>
            <person name="Park D."/>
            <person name="Pearson M."/>
            <person name="Roberts A."/>
            <person name="Saif S."/>
            <person name="Shea T.D."/>
            <person name="Shenoy N."/>
            <person name="Sisk P."/>
            <person name="Stolte C."/>
            <person name="Sykes S.N."/>
            <person name="Walk T."/>
            <person name="White J."/>
            <person name="Yandava C."/>
            <person name="Straight P."/>
            <person name="Clardy J."/>
            <person name="Hung D."/>
            <person name="Kolter R."/>
            <person name="Mekalanos J."/>
            <person name="Walker S."/>
            <person name="Walsh C.T."/>
            <person name="Wieland B.L.C."/>
            <person name="Ilzarbe M."/>
            <person name="Galagan J."/>
            <person name="Nusbaum C."/>
            <person name="Birren B."/>
        </authorList>
    </citation>
    <scope>NUCLEOTIDE SEQUENCE [LARGE SCALE GENOMIC DNA]</scope>
    <source>
        <strain evidence="3">ATCC 14672 / DSM 40746 / JCM 4963 / KCTC 9882 / NRRL B-12104 / FH 1290</strain>
    </source>
</reference>
<dbReference type="AlphaFoldDB" id="D5ZU92"/>
<evidence type="ECO:0000313" key="2">
    <source>
        <dbReference type="EMBL" id="EFE64926.2"/>
    </source>
</evidence>
<sequence length="122" mass="13415">MGRHPRLIEVPGRIRVPRPLGGRPRTGPDRVSGGTACVSRRGRRSFEQTVQLLEFFLHREGRASAARETIRVDGDTVKIGAWLAKARTKHRAGQLPEGRARLDAALFDGDWTTEAAVPAVLV</sequence>
<accession>D5ZU92</accession>
<organism evidence="2 3">
    <name type="scientific">Streptomyces viridosporus (strain ATCC 14672 / DSM 40746 / JCM 4963 / KCTC 9882 / NRRL B-12104 / FH 1290)</name>
    <name type="common">Streptomyces ghanaensis</name>
    <dbReference type="NCBI Taxonomy" id="566461"/>
    <lineage>
        <taxon>Bacteria</taxon>
        <taxon>Bacillati</taxon>
        <taxon>Actinomycetota</taxon>
        <taxon>Actinomycetes</taxon>
        <taxon>Kitasatosporales</taxon>
        <taxon>Streptomycetaceae</taxon>
        <taxon>Streptomyces</taxon>
    </lineage>
</organism>
<evidence type="ECO:0000313" key="3">
    <source>
        <dbReference type="Proteomes" id="UP000003824"/>
    </source>
</evidence>
<dbReference type="EMBL" id="DS999641">
    <property type="protein sequence ID" value="EFE64926.2"/>
    <property type="molecule type" value="Genomic_DNA"/>
</dbReference>
<dbReference type="eggNOG" id="COG1061">
    <property type="taxonomic scope" value="Bacteria"/>
</dbReference>
<name>D5ZU92_STRV1</name>
<proteinExistence type="predicted"/>
<dbReference type="RefSeq" id="WP_004978834.1">
    <property type="nucleotide sequence ID" value="NZ_DS999641.1"/>
</dbReference>
<protein>
    <submittedName>
        <fullName evidence="2">Predicted protein</fullName>
    </submittedName>
</protein>
<evidence type="ECO:0000256" key="1">
    <source>
        <dbReference type="SAM" id="MobiDB-lite"/>
    </source>
</evidence>
<gene>
    <name evidence="2" type="ORF">SSFG_00180</name>
</gene>
<feature type="region of interest" description="Disordered" evidence="1">
    <location>
        <begin position="18"/>
        <end position="38"/>
    </location>
</feature>
<dbReference type="Proteomes" id="UP000003824">
    <property type="component" value="Unassembled WGS sequence"/>
</dbReference>